<feature type="region of interest" description="Disordered" evidence="1">
    <location>
        <begin position="27"/>
        <end position="66"/>
    </location>
</feature>
<sequence length="141" mass="15964">MPSLKTKDQVYGSTDKSQADKLITEIKHKQPDQNTTVNNQGEVQSIESSEHNIESTTQTPQTPTFEPQNEVVELGGSQDYQLVMDGESPKYQSFNLTEYALVSGEAIDCHEPFTYEEAVSFPKSKEWKEAMRNEMLSLIKK</sequence>
<organism evidence="2 3">
    <name type="scientific">Abeliophyllum distichum</name>
    <dbReference type="NCBI Taxonomy" id="126358"/>
    <lineage>
        <taxon>Eukaryota</taxon>
        <taxon>Viridiplantae</taxon>
        <taxon>Streptophyta</taxon>
        <taxon>Embryophyta</taxon>
        <taxon>Tracheophyta</taxon>
        <taxon>Spermatophyta</taxon>
        <taxon>Magnoliopsida</taxon>
        <taxon>eudicotyledons</taxon>
        <taxon>Gunneridae</taxon>
        <taxon>Pentapetalae</taxon>
        <taxon>asterids</taxon>
        <taxon>lamiids</taxon>
        <taxon>Lamiales</taxon>
        <taxon>Oleaceae</taxon>
        <taxon>Forsythieae</taxon>
        <taxon>Abeliophyllum</taxon>
    </lineage>
</organism>
<proteinExistence type="predicted"/>
<comment type="caution">
    <text evidence="2">The sequence shown here is derived from an EMBL/GenBank/DDBJ whole genome shotgun (WGS) entry which is preliminary data.</text>
</comment>
<feature type="compositionally biased region" description="Polar residues" evidence="1">
    <location>
        <begin position="32"/>
        <end position="47"/>
    </location>
</feature>
<reference evidence="3" key="1">
    <citation type="submission" date="2024-07" db="EMBL/GenBank/DDBJ databases">
        <title>Two chromosome-level genome assemblies of Korean endemic species Abeliophyllum distichum and Forsythia ovata (Oleaceae).</title>
        <authorList>
            <person name="Jang H."/>
        </authorList>
    </citation>
    <scope>NUCLEOTIDE SEQUENCE [LARGE SCALE GENOMIC DNA]</scope>
</reference>
<dbReference type="AlphaFoldDB" id="A0ABD1Q501"/>
<keyword evidence="3" id="KW-1185">Reference proteome</keyword>
<name>A0ABD1Q501_9LAMI</name>
<evidence type="ECO:0000313" key="2">
    <source>
        <dbReference type="EMBL" id="KAL2469826.1"/>
    </source>
</evidence>
<dbReference type="Proteomes" id="UP001604336">
    <property type="component" value="Unassembled WGS sequence"/>
</dbReference>
<dbReference type="EMBL" id="JBFOLK010000012">
    <property type="protein sequence ID" value="KAL2469826.1"/>
    <property type="molecule type" value="Genomic_DNA"/>
</dbReference>
<evidence type="ECO:0000256" key="1">
    <source>
        <dbReference type="SAM" id="MobiDB-lite"/>
    </source>
</evidence>
<gene>
    <name evidence="2" type="ORF">Adt_37962</name>
</gene>
<accession>A0ABD1Q501</accession>
<protein>
    <submittedName>
        <fullName evidence="2">Uncharacterized protein</fullName>
    </submittedName>
</protein>
<evidence type="ECO:0000313" key="3">
    <source>
        <dbReference type="Proteomes" id="UP001604336"/>
    </source>
</evidence>